<evidence type="ECO:0000313" key="2">
    <source>
        <dbReference type="Proteomes" id="UP000197138"/>
    </source>
</evidence>
<dbReference type="AlphaFoldDB" id="A0A218WNZ9"/>
<protein>
    <submittedName>
        <fullName evidence="1">Uncharacterized protein</fullName>
    </submittedName>
</protein>
<reference evidence="2" key="1">
    <citation type="journal article" date="2017" name="Plant J.">
        <title>The pomegranate (Punica granatum L.) genome and the genomics of punicalagin biosynthesis.</title>
        <authorList>
            <person name="Qin G."/>
            <person name="Xu C."/>
            <person name="Ming R."/>
            <person name="Tang H."/>
            <person name="Guyot R."/>
            <person name="Kramer E.M."/>
            <person name="Hu Y."/>
            <person name="Yi X."/>
            <person name="Qi Y."/>
            <person name="Xu X."/>
            <person name="Gao Z."/>
            <person name="Pan H."/>
            <person name="Jian J."/>
            <person name="Tian Y."/>
            <person name="Yue Z."/>
            <person name="Xu Y."/>
        </authorList>
    </citation>
    <scope>NUCLEOTIDE SEQUENCE [LARGE SCALE GENOMIC DNA]</scope>
    <source>
        <strain evidence="2">cv. Dabenzi</strain>
    </source>
</reference>
<dbReference type="Proteomes" id="UP000197138">
    <property type="component" value="Unassembled WGS sequence"/>
</dbReference>
<comment type="caution">
    <text evidence="1">The sequence shown here is derived from an EMBL/GenBank/DDBJ whole genome shotgun (WGS) entry which is preliminary data.</text>
</comment>
<gene>
    <name evidence="1" type="ORF">CDL15_Pgr026826</name>
</gene>
<dbReference type="EMBL" id="MTKT01003950">
    <property type="protein sequence ID" value="OWM73722.1"/>
    <property type="molecule type" value="Genomic_DNA"/>
</dbReference>
<organism evidence="1 2">
    <name type="scientific">Punica granatum</name>
    <name type="common">Pomegranate</name>
    <dbReference type="NCBI Taxonomy" id="22663"/>
    <lineage>
        <taxon>Eukaryota</taxon>
        <taxon>Viridiplantae</taxon>
        <taxon>Streptophyta</taxon>
        <taxon>Embryophyta</taxon>
        <taxon>Tracheophyta</taxon>
        <taxon>Spermatophyta</taxon>
        <taxon>Magnoliopsida</taxon>
        <taxon>eudicotyledons</taxon>
        <taxon>Gunneridae</taxon>
        <taxon>Pentapetalae</taxon>
        <taxon>rosids</taxon>
        <taxon>malvids</taxon>
        <taxon>Myrtales</taxon>
        <taxon>Lythraceae</taxon>
        <taxon>Punica</taxon>
    </lineage>
</organism>
<sequence>MLDGDAPVFIVDVAYGRRLVRSLSPIMLCGSNIGCTLKRCALEADGHACLSIGTVALKVYGSFGRFGLRLHRGYLLVGPFPAQV</sequence>
<name>A0A218WNZ9_PUNGR</name>
<accession>A0A218WNZ9</accession>
<evidence type="ECO:0000313" key="1">
    <source>
        <dbReference type="EMBL" id="OWM73722.1"/>
    </source>
</evidence>
<proteinExistence type="predicted"/>